<evidence type="ECO:0000313" key="2">
    <source>
        <dbReference type="Proteomes" id="UP001174210"/>
    </source>
</evidence>
<dbReference type="Proteomes" id="UP001174210">
    <property type="component" value="Unassembled WGS sequence"/>
</dbReference>
<reference evidence="1" key="1">
    <citation type="submission" date="2023-03" db="EMBL/GenBank/DDBJ databases">
        <title>MT1 and MT2 Draft Genomes of Novel Species.</title>
        <authorList>
            <person name="Venkateswaran K."/>
        </authorList>
    </citation>
    <scope>NUCLEOTIDE SEQUENCE</scope>
    <source>
        <strain evidence="1">F6_8S_P_1A</strain>
    </source>
</reference>
<comment type="caution">
    <text evidence="1">The sequence shown here is derived from an EMBL/GenBank/DDBJ whole genome shotgun (WGS) entry which is preliminary data.</text>
</comment>
<proteinExistence type="predicted"/>
<gene>
    <name evidence="1" type="ORF">P5G59_16960</name>
</gene>
<evidence type="ECO:0008006" key="3">
    <source>
        <dbReference type="Google" id="ProtNLM"/>
    </source>
</evidence>
<name>A0ABT8J2M1_9MICO</name>
<keyword evidence="2" id="KW-1185">Reference proteome</keyword>
<accession>A0ABT8J2M1</accession>
<organism evidence="1 2">
    <name type="scientific">Leifsonia virtsii</name>
    <dbReference type="NCBI Taxonomy" id="3035915"/>
    <lineage>
        <taxon>Bacteria</taxon>
        <taxon>Bacillati</taxon>
        <taxon>Actinomycetota</taxon>
        <taxon>Actinomycetes</taxon>
        <taxon>Micrococcales</taxon>
        <taxon>Microbacteriaceae</taxon>
        <taxon>Leifsonia</taxon>
    </lineage>
</organism>
<evidence type="ECO:0000313" key="1">
    <source>
        <dbReference type="EMBL" id="MDN4598847.1"/>
    </source>
</evidence>
<sequence length="137" mass="15493">MAEISVRTVIIDTIKPLLPGRWRLLDTAPNLDTLDRVTVTTSIQRIERAPEVAKNARWYFGTLRVEEPSRDIDAVDDLLDDEIIDLLNAIDDLARTDAAPIITWTTAERGVTKEEGGNFAFDVTFKMLYTRKESTRG</sequence>
<dbReference type="EMBL" id="JAROCB010000005">
    <property type="protein sequence ID" value="MDN4598847.1"/>
    <property type="molecule type" value="Genomic_DNA"/>
</dbReference>
<protein>
    <recommendedName>
        <fullName evidence="3">Tail terminator</fullName>
    </recommendedName>
</protein>
<dbReference type="RefSeq" id="WP_301220197.1">
    <property type="nucleotide sequence ID" value="NZ_JAROCB010000005.1"/>
</dbReference>